<protein>
    <recommendedName>
        <fullName evidence="4">DNA/RNA-binding protein Alba-like domain-containing protein</fullName>
    </recommendedName>
</protein>
<feature type="region of interest" description="Disordered" evidence="1">
    <location>
        <begin position="259"/>
        <end position="278"/>
    </location>
</feature>
<reference evidence="2" key="1">
    <citation type="submission" date="2021-07" db="EMBL/GenBank/DDBJ databases">
        <authorList>
            <person name="Durling M."/>
        </authorList>
    </citation>
    <scope>NUCLEOTIDE SEQUENCE</scope>
</reference>
<evidence type="ECO:0000256" key="1">
    <source>
        <dbReference type="SAM" id="MobiDB-lite"/>
    </source>
</evidence>
<accession>A0A9N9KRD2</accession>
<evidence type="ECO:0000313" key="2">
    <source>
        <dbReference type="EMBL" id="CAG8951603.1"/>
    </source>
</evidence>
<dbReference type="Proteomes" id="UP000696280">
    <property type="component" value="Unassembled WGS sequence"/>
</dbReference>
<evidence type="ECO:0008006" key="4">
    <source>
        <dbReference type="Google" id="ProtNLM"/>
    </source>
</evidence>
<dbReference type="OrthoDB" id="424402at2759"/>
<feature type="region of interest" description="Disordered" evidence="1">
    <location>
        <begin position="190"/>
        <end position="228"/>
    </location>
</feature>
<evidence type="ECO:0000313" key="3">
    <source>
        <dbReference type="Proteomes" id="UP000696280"/>
    </source>
</evidence>
<feature type="region of interest" description="Disordered" evidence="1">
    <location>
        <begin position="1"/>
        <end position="84"/>
    </location>
</feature>
<gene>
    <name evidence="2" type="ORF">HYFRA_00007519</name>
</gene>
<organism evidence="2 3">
    <name type="scientific">Hymenoscyphus fraxineus</name>
    <dbReference type="NCBI Taxonomy" id="746836"/>
    <lineage>
        <taxon>Eukaryota</taxon>
        <taxon>Fungi</taxon>
        <taxon>Dikarya</taxon>
        <taxon>Ascomycota</taxon>
        <taxon>Pezizomycotina</taxon>
        <taxon>Leotiomycetes</taxon>
        <taxon>Helotiales</taxon>
        <taxon>Helotiaceae</taxon>
        <taxon>Hymenoscyphus</taxon>
    </lineage>
</organism>
<dbReference type="EMBL" id="CAJVRL010000043">
    <property type="protein sequence ID" value="CAG8951603.1"/>
    <property type="molecule type" value="Genomic_DNA"/>
</dbReference>
<keyword evidence="3" id="KW-1185">Reference proteome</keyword>
<name>A0A9N9KRD2_9HELO</name>
<comment type="caution">
    <text evidence="2">The sequence shown here is derived from an EMBL/GenBank/DDBJ whole genome shotgun (WGS) entry which is preliminary data.</text>
</comment>
<sequence length="278" mass="30872">MARTKKAKDGSSQRSLLEDAYGGNQKKRKREGKEQDSIITDADESSEIQISKRTKTIDEEDSRDEGTTYPSISTVYTEPHSFEEVPTKGPASIVSGNAPPVFGDLAKSHDVLFVSTISSSKIEKKTTAVLKHLARYPTVSPAKPPLVLAHSKADTASKLITIIEIAKRDIASKGGKWFQYNMVYQITEPKKEKKDGDKSNGGTSSKGDGDEQEEDEDEETFETMKTPFERSILDKPKVRAIPHLAIYLSRIRIEGLRKKYGEQTNAVEVPGDTELPRR</sequence>
<proteinExistence type="predicted"/>
<dbReference type="AlphaFoldDB" id="A0A9N9KRD2"/>
<feature type="compositionally biased region" description="Acidic residues" evidence="1">
    <location>
        <begin position="210"/>
        <end position="221"/>
    </location>
</feature>